<reference evidence="1 2" key="1">
    <citation type="journal article" date="2018" name="Front. Plant Sci.">
        <title>Red Clover (Trifolium pratense) and Zigzag Clover (T. medium) - A Picture of Genomic Similarities and Differences.</title>
        <authorList>
            <person name="Dluhosova J."/>
            <person name="Istvanek J."/>
            <person name="Nedelnik J."/>
            <person name="Repkova J."/>
        </authorList>
    </citation>
    <scope>NUCLEOTIDE SEQUENCE [LARGE SCALE GENOMIC DNA]</scope>
    <source>
        <strain evidence="2">cv. 10/8</strain>
        <tissue evidence="1">Leaf</tissue>
    </source>
</reference>
<dbReference type="AlphaFoldDB" id="A0A392V6L6"/>
<sequence>MVSSLVGGVGAGPGDVVGVLSDDTLAAMVRGATRGFSAVLVEKSCAAMISSTIWGVGATLVGV</sequence>
<name>A0A392V6L6_9FABA</name>
<protein>
    <submittedName>
        <fullName evidence="1">Uncharacterized protein</fullName>
    </submittedName>
</protein>
<feature type="non-terminal residue" evidence="1">
    <location>
        <position position="63"/>
    </location>
</feature>
<organism evidence="1 2">
    <name type="scientific">Trifolium medium</name>
    <dbReference type="NCBI Taxonomy" id="97028"/>
    <lineage>
        <taxon>Eukaryota</taxon>
        <taxon>Viridiplantae</taxon>
        <taxon>Streptophyta</taxon>
        <taxon>Embryophyta</taxon>
        <taxon>Tracheophyta</taxon>
        <taxon>Spermatophyta</taxon>
        <taxon>Magnoliopsida</taxon>
        <taxon>eudicotyledons</taxon>
        <taxon>Gunneridae</taxon>
        <taxon>Pentapetalae</taxon>
        <taxon>rosids</taxon>
        <taxon>fabids</taxon>
        <taxon>Fabales</taxon>
        <taxon>Fabaceae</taxon>
        <taxon>Papilionoideae</taxon>
        <taxon>50 kb inversion clade</taxon>
        <taxon>NPAAA clade</taxon>
        <taxon>Hologalegina</taxon>
        <taxon>IRL clade</taxon>
        <taxon>Trifolieae</taxon>
        <taxon>Trifolium</taxon>
    </lineage>
</organism>
<evidence type="ECO:0000313" key="1">
    <source>
        <dbReference type="EMBL" id="MCI83936.1"/>
    </source>
</evidence>
<dbReference type="Proteomes" id="UP000265520">
    <property type="component" value="Unassembled WGS sequence"/>
</dbReference>
<accession>A0A392V6L6</accession>
<comment type="caution">
    <text evidence="1">The sequence shown here is derived from an EMBL/GenBank/DDBJ whole genome shotgun (WGS) entry which is preliminary data.</text>
</comment>
<proteinExistence type="predicted"/>
<dbReference type="EMBL" id="LXQA011078931">
    <property type="protein sequence ID" value="MCI83936.1"/>
    <property type="molecule type" value="Genomic_DNA"/>
</dbReference>
<evidence type="ECO:0000313" key="2">
    <source>
        <dbReference type="Proteomes" id="UP000265520"/>
    </source>
</evidence>
<keyword evidence="2" id="KW-1185">Reference proteome</keyword>